<feature type="region of interest" description="Disordered" evidence="1">
    <location>
        <begin position="164"/>
        <end position="211"/>
    </location>
</feature>
<feature type="transmembrane region" description="Helical" evidence="2">
    <location>
        <begin position="32"/>
        <end position="51"/>
    </location>
</feature>
<keyword evidence="2" id="KW-1133">Transmembrane helix</keyword>
<sequence length="211" mass="22757">MIMHGPLPSVTGMDTEEATTPADTSPAASPRGFYGCAVALIAFFTLIALGAHAFTEFEKGLDGDGQLERTGRSGSAYQPFGPGTTARYEDGLWVTVSFPERQDDGTYSLTVTFKNGTDEELLLGEKSLSDTLEVEPDESDESGQDYAAGSYVDWLNWDESASALAPPLPEDEERTVPVRLKPDRKGVPVTVEVTPPHSGHRETARFQLTLG</sequence>
<feature type="compositionally biased region" description="Basic and acidic residues" evidence="1">
    <location>
        <begin position="174"/>
        <end position="186"/>
    </location>
</feature>
<dbReference type="KEGG" id="stcm:SCMC78_43170"/>
<protein>
    <submittedName>
        <fullName evidence="3">Uncharacterized protein</fullName>
    </submittedName>
</protein>
<accession>A0AB33KP74</accession>
<evidence type="ECO:0000256" key="2">
    <source>
        <dbReference type="SAM" id="Phobius"/>
    </source>
</evidence>
<organism evidence="3">
    <name type="scientific">Streptomyces sp. CMC78</name>
    <dbReference type="NCBI Taxonomy" id="3231512"/>
    <lineage>
        <taxon>Bacteria</taxon>
        <taxon>Bacillati</taxon>
        <taxon>Actinomycetota</taxon>
        <taxon>Actinomycetes</taxon>
        <taxon>Kitasatosporales</taxon>
        <taxon>Streptomycetaceae</taxon>
        <taxon>Streptomyces</taxon>
    </lineage>
</organism>
<feature type="compositionally biased region" description="Low complexity" evidence="1">
    <location>
        <begin position="18"/>
        <end position="28"/>
    </location>
</feature>
<keyword evidence="2" id="KW-0472">Membrane</keyword>
<evidence type="ECO:0000256" key="1">
    <source>
        <dbReference type="SAM" id="MobiDB-lite"/>
    </source>
</evidence>
<gene>
    <name evidence="3" type="ORF">SCMC78_43170</name>
</gene>
<reference evidence="3" key="1">
    <citation type="submission" date="2024-07" db="EMBL/GenBank/DDBJ databases">
        <title>Complete genome sequences of cellulolytic bacteria, Kitasatospora sp. CMC57 and Streptomyces sp. CMC78, isolated from Japanese agricultural soil.</title>
        <authorList>
            <person name="Hashimoto T."/>
            <person name="Ito M."/>
            <person name="Iwamoto M."/>
            <person name="Fukahori D."/>
            <person name="Shoda T."/>
            <person name="Sakoda M."/>
            <person name="Morohoshi T."/>
            <person name="Mitsuboshi M."/>
            <person name="Nishizawa T."/>
        </authorList>
    </citation>
    <scope>NUCLEOTIDE SEQUENCE</scope>
    <source>
        <strain evidence="3">CMC78</strain>
    </source>
</reference>
<feature type="region of interest" description="Disordered" evidence="1">
    <location>
        <begin position="1"/>
        <end position="28"/>
    </location>
</feature>
<proteinExistence type="predicted"/>
<name>A0AB33KP74_9ACTN</name>
<keyword evidence="2" id="KW-0812">Transmembrane</keyword>
<dbReference type="AlphaFoldDB" id="A0AB33KP74"/>
<evidence type="ECO:0000313" key="3">
    <source>
        <dbReference type="EMBL" id="BFP54510.1"/>
    </source>
</evidence>
<dbReference type="EMBL" id="AP035884">
    <property type="protein sequence ID" value="BFP54510.1"/>
    <property type="molecule type" value="Genomic_DNA"/>
</dbReference>